<dbReference type="STRING" id="2656787.A0A370U051"/>
<gene>
    <name evidence="3" type="ORF">BP5553_01135</name>
</gene>
<dbReference type="CDD" id="cd00920">
    <property type="entry name" value="Cupredoxin"/>
    <property type="match status" value="1"/>
</dbReference>
<evidence type="ECO:0000256" key="1">
    <source>
        <dbReference type="SAM" id="MobiDB-lite"/>
    </source>
</evidence>
<dbReference type="RefSeq" id="XP_031873812.1">
    <property type="nucleotide sequence ID" value="XM_032009758.1"/>
</dbReference>
<dbReference type="GeneID" id="43593984"/>
<dbReference type="EMBL" id="NPIC01000001">
    <property type="protein sequence ID" value="RDL41156.1"/>
    <property type="molecule type" value="Genomic_DNA"/>
</dbReference>
<dbReference type="PANTHER" id="PTHR34883:SF16">
    <property type="entry name" value="RICH PROTEIN, PUTATIVE-RELATED"/>
    <property type="match status" value="1"/>
</dbReference>
<organism evidence="3 4">
    <name type="scientific">Venustampulla echinocandica</name>
    <dbReference type="NCBI Taxonomy" id="2656787"/>
    <lineage>
        <taxon>Eukaryota</taxon>
        <taxon>Fungi</taxon>
        <taxon>Dikarya</taxon>
        <taxon>Ascomycota</taxon>
        <taxon>Pezizomycotina</taxon>
        <taxon>Leotiomycetes</taxon>
        <taxon>Helotiales</taxon>
        <taxon>Pleuroascaceae</taxon>
        <taxon>Venustampulla</taxon>
    </lineage>
</organism>
<evidence type="ECO:0008006" key="5">
    <source>
        <dbReference type="Google" id="ProtNLM"/>
    </source>
</evidence>
<dbReference type="AlphaFoldDB" id="A0A370U051"/>
<name>A0A370U051_9HELO</name>
<dbReference type="Gene3D" id="2.60.40.420">
    <property type="entry name" value="Cupredoxins - blue copper proteins"/>
    <property type="match status" value="1"/>
</dbReference>
<dbReference type="OrthoDB" id="2331100at2759"/>
<proteinExistence type="predicted"/>
<feature type="signal peptide" evidence="2">
    <location>
        <begin position="1"/>
        <end position="19"/>
    </location>
</feature>
<feature type="chain" id="PRO_5016703537" description="Cupredoxin" evidence="2">
    <location>
        <begin position="20"/>
        <end position="326"/>
    </location>
</feature>
<evidence type="ECO:0000313" key="3">
    <source>
        <dbReference type="EMBL" id="RDL41156.1"/>
    </source>
</evidence>
<comment type="caution">
    <text evidence="3">The sequence shown here is derived from an EMBL/GenBank/DDBJ whole genome shotgun (WGS) entry which is preliminary data.</text>
</comment>
<feature type="compositionally biased region" description="Polar residues" evidence="1">
    <location>
        <begin position="232"/>
        <end position="245"/>
    </location>
</feature>
<reference evidence="3 4" key="1">
    <citation type="journal article" date="2018" name="IMA Fungus">
        <title>IMA Genome-F 9: Draft genome sequence of Annulohypoxylon stygium, Aspergillus mulundensis, Berkeleyomyces basicola (syn. Thielaviopsis basicola), Ceratocystis smalleyi, two Cercospora beticola strains, Coleophoma cylindrospora, Fusarium fracticaudum, Phialophora cf. hyalina, and Morchella septimelata.</title>
        <authorList>
            <person name="Wingfield B.D."/>
            <person name="Bills G.F."/>
            <person name="Dong Y."/>
            <person name="Huang W."/>
            <person name="Nel W.J."/>
            <person name="Swalarsk-Parry B.S."/>
            <person name="Vaghefi N."/>
            <person name="Wilken P.M."/>
            <person name="An Z."/>
            <person name="de Beer Z.W."/>
            <person name="De Vos L."/>
            <person name="Chen L."/>
            <person name="Duong T.A."/>
            <person name="Gao Y."/>
            <person name="Hammerbacher A."/>
            <person name="Kikkert J.R."/>
            <person name="Li Y."/>
            <person name="Li H."/>
            <person name="Li K."/>
            <person name="Li Q."/>
            <person name="Liu X."/>
            <person name="Ma X."/>
            <person name="Naidoo K."/>
            <person name="Pethybridge S.J."/>
            <person name="Sun J."/>
            <person name="Steenkamp E.T."/>
            <person name="van der Nest M.A."/>
            <person name="van Wyk S."/>
            <person name="Wingfield M.J."/>
            <person name="Xiong C."/>
            <person name="Yue Q."/>
            <person name="Zhang X."/>
        </authorList>
    </citation>
    <scope>NUCLEOTIDE SEQUENCE [LARGE SCALE GENOMIC DNA]</scope>
    <source>
        <strain evidence="3 4">BP 5553</strain>
    </source>
</reference>
<dbReference type="Proteomes" id="UP000254866">
    <property type="component" value="Unassembled WGS sequence"/>
</dbReference>
<dbReference type="InterPro" id="IPR052953">
    <property type="entry name" value="Ser-rich/MCO-related"/>
</dbReference>
<sequence>MYLGFSIPMSALLLTTVNCITTLKPTSSFHWNTSNATTQISGASSGYLLATTNTSSVLCPSSTADLSVASLKTHQVMVGPAGNLSFEPSTIDATVGDLVKFTFLAINHTLTQSSLSNPCKENGSFDTGFNQFNPQNVAGRHVVEYRVQNLEPQWFFCAQAAGKSHCKSGMVFGINTGSKMDSFVALATATSFYDSAAPSSATDVEVDYSQPPSISHSSSSSSQLLPEFPSSATSQRFPANKSPKPTMSSVLSNVTAISTTALVSQTTLSTACSSFDSAKPSLAMVCNNSAGIAASTISPNASSSASAIVLLWPLGLIFIGVCFCGL</sequence>
<evidence type="ECO:0000313" key="4">
    <source>
        <dbReference type="Proteomes" id="UP000254866"/>
    </source>
</evidence>
<dbReference type="SUPFAM" id="SSF49503">
    <property type="entry name" value="Cupredoxins"/>
    <property type="match status" value="1"/>
</dbReference>
<evidence type="ECO:0000256" key="2">
    <source>
        <dbReference type="SAM" id="SignalP"/>
    </source>
</evidence>
<keyword evidence="2" id="KW-0732">Signal</keyword>
<feature type="compositionally biased region" description="Low complexity" evidence="1">
    <location>
        <begin position="209"/>
        <end position="231"/>
    </location>
</feature>
<keyword evidence="4" id="KW-1185">Reference proteome</keyword>
<accession>A0A370U051</accession>
<feature type="region of interest" description="Disordered" evidence="1">
    <location>
        <begin position="204"/>
        <end position="245"/>
    </location>
</feature>
<dbReference type="PANTHER" id="PTHR34883">
    <property type="entry name" value="SERINE-RICH PROTEIN, PUTATIVE-RELATED-RELATED"/>
    <property type="match status" value="1"/>
</dbReference>
<protein>
    <recommendedName>
        <fullName evidence="5">Cupredoxin</fullName>
    </recommendedName>
</protein>
<dbReference type="InterPro" id="IPR008972">
    <property type="entry name" value="Cupredoxin"/>
</dbReference>